<accession>A0A381UVA7</accession>
<dbReference type="GO" id="GO:0016788">
    <property type="term" value="F:hydrolase activity, acting on ester bonds"/>
    <property type="evidence" value="ECO:0007669"/>
    <property type="project" value="InterPro"/>
</dbReference>
<feature type="transmembrane region" description="Helical" evidence="1">
    <location>
        <begin position="20"/>
        <end position="41"/>
    </location>
</feature>
<dbReference type="SUPFAM" id="SSF52266">
    <property type="entry name" value="SGNH hydrolase"/>
    <property type="match status" value="1"/>
</dbReference>
<protein>
    <submittedName>
        <fullName evidence="2">Uncharacterized protein</fullName>
    </submittedName>
</protein>
<dbReference type="InterPro" id="IPR001087">
    <property type="entry name" value="GDSL"/>
</dbReference>
<keyword evidence="1" id="KW-0812">Transmembrane</keyword>
<organism evidence="2">
    <name type="scientific">marine metagenome</name>
    <dbReference type="NCBI Taxonomy" id="408172"/>
    <lineage>
        <taxon>unclassified sequences</taxon>
        <taxon>metagenomes</taxon>
        <taxon>ecological metagenomes</taxon>
    </lineage>
</organism>
<sequence>MFMRIEFPQFMKVIKLLSNFKLIVGPIVIMIFLELAFPYFLHKIPLYLHAAIDSGLLGLAQTSKRSLIPDDYILILGDSNAAGLGEWFNESLNDRRNLWPDFHTAHILHNKLNVDVISFGGAGAGNLMNLVFSPITQFKYINSFGPYNLKKPKRILVIFDEGNDITDNIKELFRLYLNKFDKDRIYDQSYFKLFLDDVFQNQNPYKTSTSFLKRLLFSRFLYKGIDDLFYEDKYQENWQKLVRAQKIHKLKLNEVSLYPRGHFLNIALVGSEKWVFSNKNFRPPIDVIEDDIKLGIYVFEQSLLYASEFFKGSKIDIVFLPSVTSSYQLLTLVEEYEESGSGLNRQESNYSYLAKIKKSGIFLLNEIKKIAEKHGFGFIDVGPDVRSASKSQIIHGMVDQNHFNKTGYHVFSDSIINQSDNLKQFIQ</sequence>
<dbReference type="Gene3D" id="3.40.50.1110">
    <property type="entry name" value="SGNH hydrolase"/>
    <property type="match status" value="1"/>
</dbReference>
<reference evidence="2" key="1">
    <citation type="submission" date="2018-05" db="EMBL/GenBank/DDBJ databases">
        <authorList>
            <person name="Lanie J.A."/>
            <person name="Ng W.-L."/>
            <person name="Kazmierczak K.M."/>
            <person name="Andrzejewski T.M."/>
            <person name="Davidsen T.M."/>
            <person name="Wayne K.J."/>
            <person name="Tettelin H."/>
            <person name="Glass J.I."/>
            <person name="Rusch D."/>
            <person name="Podicherti R."/>
            <person name="Tsui H.-C.T."/>
            <person name="Winkler M.E."/>
        </authorList>
    </citation>
    <scope>NUCLEOTIDE SEQUENCE</scope>
</reference>
<evidence type="ECO:0000256" key="1">
    <source>
        <dbReference type="SAM" id="Phobius"/>
    </source>
</evidence>
<dbReference type="EMBL" id="UINC01007120">
    <property type="protein sequence ID" value="SVA31528.1"/>
    <property type="molecule type" value="Genomic_DNA"/>
</dbReference>
<keyword evidence="1" id="KW-0472">Membrane</keyword>
<keyword evidence="1" id="KW-1133">Transmembrane helix</keyword>
<dbReference type="AlphaFoldDB" id="A0A381UVA7"/>
<gene>
    <name evidence="2" type="ORF">METZ01_LOCUS84382</name>
</gene>
<name>A0A381UVA7_9ZZZZ</name>
<evidence type="ECO:0000313" key="2">
    <source>
        <dbReference type="EMBL" id="SVA31528.1"/>
    </source>
</evidence>
<dbReference type="Pfam" id="PF00657">
    <property type="entry name" value="Lipase_GDSL"/>
    <property type="match status" value="1"/>
</dbReference>
<proteinExistence type="predicted"/>
<dbReference type="InterPro" id="IPR036514">
    <property type="entry name" value="SGNH_hydro_sf"/>
</dbReference>